<dbReference type="AlphaFoldDB" id="A0A0W0EW22"/>
<name>A0A0W0EW22_MONRR</name>
<keyword evidence="2" id="KW-1133">Transmembrane helix</keyword>
<accession>A0A0W0EW22</accession>
<sequence>MINGKAVTSQEGLKSKLTVAPIPSGIPQPPKMFRTMIHIAFSFILVEGFKIVNVEPTTISQIDPWLSVSWTDEGGEESFPIEFFLAPLYRVPLESEKGNVVIDGNVVKNPILVSFQNIPLPGQLYLVPLNGQYKGLDGYQPTLITVTPGPPASSGSQTSMSVGSQPNSSLTISTPTTTQTVQTSISQDISATRPSGTTPSSSSSTLTSGNGSSGIPISSPSSQEPARNSKSRTGVIVGSVIVGLVIISGVGFIIYRRRRKARQRAIISPYPDTQGSAPAPQPKDHRRAEVADIPQEQSLTRGGEKQPEDTPNPVEGITNQQLEGTSQEVLPTRQRGSRVDLRPQKRLSSTLHVALRASVQNSSVPRAPEIASRSWCLCHLVKLAAFKTTNHLPFASLYASLGLATFTGISRGTPDDSRSRSLEAVHEWSVSFVEDTSSDP</sequence>
<feature type="compositionally biased region" description="Polar residues" evidence="1">
    <location>
        <begin position="317"/>
        <end position="329"/>
    </location>
</feature>
<reference evidence="3 4" key="1">
    <citation type="submission" date="2015-12" db="EMBL/GenBank/DDBJ databases">
        <title>Draft genome sequence of Moniliophthora roreri, the causal agent of frosty pod rot of cacao.</title>
        <authorList>
            <person name="Aime M.C."/>
            <person name="Diaz-Valderrama J.R."/>
            <person name="Kijpornyongpan T."/>
            <person name="Phillips-Mora W."/>
        </authorList>
    </citation>
    <scope>NUCLEOTIDE SEQUENCE [LARGE SCALE GENOMIC DNA]</scope>
    <source>
        <strain evidence="3 4">MCA 2952</strain>
    </source>
</reference>
<feature type="transmembrane region" description="Helical" evidence="2">
    <location>
        <begin position="235"/>
        <end position="255"/>
    </location>
</feature>
<dbReference type="eggNOG" id="ENOG502RSH4">
    <property type="taxonomic scope" value="Eukaryota"/>
</dbReference>
<feature type="region of interest" description="Disordered" evidence="1">
    <location>
        <begin position="144"/>
        <end position="231"/>
    </location>
</feature>
<gene>
    <name evidence="3" type="ORF">WG66_19152</name>
</gene>
<evidence type="ECO:0000313" key="3">
    <source>
        <dbReference type="EMBL" id="KTB28275.1"/>
    </source>
</evidence>
<proteinExistence type="predicted"/>
<dbReference type="Proteomes" id="UP000054988">
    <property type="component" value="Unassembled WGS sequence"/>
</dbReference>
<keyword evidence="2" id="KW-0812">Transmembrane</keyword>
<dbReference type="Gene3D" id="1.20.5.510">
    <property type="entry name" value="Single helix bin"/>
    <property type="match status" value="1"/>
</dbReference>
<evidence type="ECO:0000256" key="2">
    <source>
        <dbReference type="SAM" id="Phobius"/>
    </source>
</evidence>
<comment type="caution">
    <text evidence="3">The sequence shown here is derived from an EMBL/GenBank/DDBJ whole genome shotgun (WGS) entry which is preliminary data.</text>
</comment>
<organism evidence="3 4">
    <name type="scientific">Moniliophthora roreri</name>
    <name type="common">Frosty pod rot fungus</name>
    <name type="synonym">Monilia roreri</name>
    <dbReference type="NCBI Taxonomy" id="221103"/>
    <lineage>
        <taxon>Eukaryota</taxon>
        <taxon>Fungi</taxon>
        <taxon>Dikarya</taxon>
        <taxon>Basidiomycota</taxon>
        <taxon>Agaricomycotina</taxon>
        <taxon>Agaricomycetes</taxon>
        <taxon>Agaricomycetidae</taxon>
        <taxon>Agaricales</taxon>
        <taxon>Marasmiineae</taxon>
        <taxon>Marasmiaceae</taxon>
        <taxon>Moniliophthora</taxon>
    </lineage>
</organism>
<evidence type="ECO:0000256" key="1">
    <source>
        <dbReference type="SAM" id="MobiDB-lite"/>
    </source>
</evidence>
<evidence type="ECO:0000313" key="4">
    <source>
        <dbReference type="Proteomes" id="UP000054988"/>
    </source>
</evidence>
<keyword evidence="2" id="KW-0472">Membrane</keyword>
<dbReference type="EMBL" id="LATX01002490">
    <property type="protein sequence ID" value="KTB28275.1"/>
    <property type="molecule type" value="Genomic_DNA"/>
</dbReference>
<feature type="region of interest" description="Disordered" evidence="1">
    <location>
        <begin position="266"/>
        <end position="344"/>
    </location>
</feature>
<feature type="compositionally biased region" description="Low complexity" evidence="1">
    <location>
        <begin position="153"/>
        <end position="222"/>
    </location>
</feature>
<protein>
    <submittedName>
        <fullName evidence="3">Uncharacterized protein</fullName>
    </submittedName>
</protein>